<gene>
    <name evidence="1" type="ORF">GXP67_35915</name>
</gene>
<dbReference type="RefSeq" id="WP_162447609.1">
    <property type="nucleotide sequence ID" value="NZ_CP048222.1"/>
</dbReference>
<accession>A0A6C0GUF1</accession>
<evidence type="ECO:0000313" key="1">
    <source>
        <dbReference type="EMBL" id="QHT71676.1"/>
    </source>
</evidence>
<organism evidence="1 2">
    <name type="scientific">Rhodocytophaga rosea</name>
    <dbReference type="NCBI Taxonomy" id="2704465"/>
    <lineage>
        <taxon>Bacteria</taxon>
        <taxon>Pseudomonadati</taxon>
        <taxon>Bacteroidota</taxon>
        <taxon>Cytophagia</taxon>
        <taxon>Cytophagales</taxon>
        <taxon>Rhodocytophagaceae</taxon>
        <taxon>Rhodocytophaga</taxon>
    </lineage>
</organism>
<dbReference type="Proteomes" id="UP000480178">
    <property type="component" value="Chromosome"/>
</dbReference>
<dbReference type="EMBL" id="CP048222">
    <property type="protein sequence ID" value="QHT71676.1"/>
    <property type="molecule type" value="Genomic_DNA"/>
</dbReference>
<name>A0A6C0GUF1_9BACT</name>
<sequence length="528" mass="59157">MTITLLHGTYRIVLGILFLFAFSLSTLNAQQAIHPSNIKFIRQGVQRLIFDSQQAILLAKLDPSSIVGLSSMHPQTIYSADTAKLSIHKGLLRVASPQYTETSIWLGACNPFATYSAQVEAPKGKGAIGFEFANSGNTDRFQVVMNFKDGQYKDVVLKIVLNKIIVHEQSIVTTPIPSINGPIELILQMFGSGLNVYIQESGLPISIAQADFSQLLDLRRIEVMHSFQSRLVCVLDKGEISISHARSALTTGVGQADIRAITHKDGSPYLDKGRLWYTLSIRGRGLDHHLQGVFSLNPSAFDLKLEGIIVFDRDDGLLRNEISSHIFYDDDAKMWRGFTTGFSFAANPQKEQKQIWFIESKVDPRFGFSIMKAKPTNMVGDIEDSHIIYDTRVNKWRLLTCENTGGYKAILLESDTWNGIYKRIAGPVQANSTGTSLQQIGNTWYCFSGSSERKIFIYTYPDLQPAGILQIDLPPWDDKAGSRVWPNIIQLPDGYATKYIALMMDRYNYPGLKGPNWTYGALYLYYGY</sequence>
<dbReference type="KEGG" id="rhoz:GXP67_35915"/>
<proteinExistence type="predicted"/>
<reference evidence="1 2" key="1">
    <citation type="submission" date="2020-01" db="EMBL/GenBank/DDBJ databases">
        <authorList>
            <person name="Kim M.K."/>
        </authorList>
    </citation>
    <scope>NUCLEOTIDE SEQUENCE [LARGE SCALE GENOMIC DNA]</scope>
    <source>
        <strain evidence="1 2">172606-1</strain>
    </source>
</reference>
<dbReference type="AlphaFoldDB" id="A0A6C0GUF1"/>
<keyword evidence="2" id="KW-1185">Reference proteome</keyword>
<evidence type="ECO:0000313" key="2">
    <source>
        <dbReference type="Proteomes" id="UP000480178"/>
    </source>
</evidence>
<protein>
    <submittedName>
        <fullName evidence="1">Uncharacterized protein</fullName>
    </submittedName>
</protein>